<evidence type="ECO:0000256" key="8">
    <source>
        <dbReference type="ARBA" id="ARBA00022777"/>
    </source>
</evidence>
<dbReference type="CDD" id="cd14066">
    <property type="entry name" value="STKc_IRAK"/>
    <property type="match status" value="1"/>
</dbReference>
<feature type="binding site" evidence="18">
    <location>
        <position position="545"/>
    </location>
    <ligand>
        <name>ATP</name>
        <dbReference type="ChEBI" id="CHEBI:30616"/>
    </ligand>
</feature>
<protein>
    <recommendedName>
        <fullName evidence="17">Receptor-like serine/threonine-protein kinase</fullName>
        <ecNumber evidence="17">2.7.11.1</ecNumber>
    </recommendedName>
</protein>
<keyword evidence="10 19" id="KW-1133">Transmembrane helix</keyword>
<evidence type="ECO:0000256" key="13">
    <source>
        <dbReference type="ARBA" id="ARBA00023170"/>
    </source>
</evidence>
<dbReference type="SMART" id="SM00108">
    <property type="entry name" value="B_lectin"/>
    <property type="match status" value="1"/>
</dbReference>
<reference evidence="25" key="1">
    <citation type="journal article" date="2005" name="Nature">
        <title>The map-based sequence of the rice genome.</title>
        <authorList>
            <consortium name="International rice genome sequencing project (IRGSP)"/>
            <person name="Matsumoto T."/>
            <person name="Wu J."/>
            <person name="Kanamori H."/>
            <person name="Katayose Y."/>
            <person name="Fujisawa M."/>
            <person name="Namiki N."/>
            <person name="Mizuno H."/>
            <person name="Yamamoto K."/>
            <person name="Antonio B.A."/>
            <person name="Baba T."/>
            <person name="Sakata K."/>
            <person name="Nagamura Y."/>
            <person name="Aoki H."/>
            <person name="Arikawa K."/>
            <person name="Arita K."/>
            <person name="Bito T."/>
            <person name="Chiden Y."/>
            <person name="Fujitsuka N."/>
            <person name="Fukunaka R."/>
            <person name="Hamada M."/>
            <person name="Harada C."/>
            <person name="Hayashi A."/>
            <person name="Hijishita S."/>
            <person name="Honda M."/>
            <person name="Hosokawa S."/>
            <person name="Ichikawa Y."/>
            <person name="Idonuma A."/>
            <person name="Iijima M."/>
            <person name="Ikeda M."/>
            <person name="Ikeno M."/>
            <person name="Ito K."/>
            <person name="Ito S."/>
            <person name="Ito T."/>
            <person name="Ito Y."/>
            <person name="Ito Y."/>
            <person name="Iwabuchi A."/>
            <person name="Kamiya K."/>
            <person name="Karasawa W."/>
            <person name="Kurita K."/>
            <person name="Katagiri S."/>
            <person name="Kikuta A."/>
            <person name="Kobayashi H."/>
            <person name="Kobayashi N."/>
            <person name="Machita K."/>
            <person name="Maehara T."/>
            <person name="Masukawa M."/>
            <person name="Mizubayashi T."/>
            <person name="Mukai Y."/>
            <person name="Nagasaki H."/>
            <person name="Nagata Y."/>
            <person name="Naito S."/>
            <person name="Nakashima M."/>
            <person name="Nakama Y."/>
            <person name="Nakamichi Y."/>
            <person name="Nakamura M."/>
            <person name="Meguro A."/>
            <person name="Negishi M."/>
            <person name="Ohta I."/>
            <person name="Ohta T."/>
            <person name="Okamoto M."/>
            <person name="Ono N."/>
            <person name="Saji S."/>
            <person name="Sakaguchi M."/>
            <person name="Sakai K."/>
            <person name="Shibata M."/>
            <person name="Shimokawa T."/>
            <person name="Song J."/>
            <person name="Takazaki Y."/>
            <person name="Terasawa K."/>
            <person name="Tsugane M."/>
            <person name="Tsuji K."/>
            <person name="Ueda S."/>
            <person name="Waki K."/>
            <person name="Yamagata H."/>
            <person name="Yamamoto M."/>
            <person name="Yamamoto S."/>
            <person name="Yamane H."/>
            <person name="Yoshiki S."/>
            <person name="Yoshihara R."/>
            <person name="Yukawa K."/>
            <person name="Zhong H."/>
            <person name="Yano M."/>
            <person name="Yuan Q."/>
            <person name="Ouyang S."/>
            <person name="Liu J."/>
            <person name="Jones K.M."/>
            <person name="Gansberger K."/>
            <person name="Moffat K."/>
            <person name="Hill J."/>
            <person name="Bera J."/>
            <person name="Fadrosh D."/>
            <person name="Jin S."/>
            <person name="Johri S."/>
            <person name="Kim M."/>
            <person name="Overton L."/>
            <person name="Reardon M."/>
            <person name="Tsitrin T."/>
            <person name="Vuong H."/>
            <person name="Weaver B."/>
            <person name="Ciecko A."/>
            <person name="Tallon L."/>
            <person name="Jackson J."/>
            <person name="Pai G."/>
            <person name="Aken S.V."/>
            <person name="Utterback T."/>
            <person name="Reidmuller S."/>
            <person name="Feldblyum T."/>
            <person name="Hsiao J."/>
            <person name="Zismann V."/>
            <person name="Iobst S."/>
            <person name="de Vazeille A.R."/>
            <person name="Buell C.R."/>
            <person name="Ying K."/>
            <person name="Li Y."/>
            <person name="Lu T."/>
            <person name="Huang Y."/>
            <person name="Zhao Q."/>
            <person name="Feng Q."/>
            <person name="Zhang L."/>
            <person name="Zhu J."/>
            <person name="Weng Q."/>
            <person name="Mu J."/>
            <person name="Lu Y."/>
            <person name="Fan D."/>
            <person name="Liu Y."/>
            <person name="Guan J."/>
            <person name="Zhang Y."/>
            <person name="Yu S."/>
            <person name="Liu X."/>
            <person name="Zhang Y."/>
            <person name="Hong G."/>
            <person name="Han B."/>
            <person name="Choisne N."/>
            <person name="Demange N."/>
            <person name="Orjeda G."/>
            <person name="Samain S."/>
            <person name="Cattolico L."/>
            <person name="Pelletier E."/>
            <person name="Couloux A."/>
            <person name="Segurens B."/>
            <person name="Wincker P."/>
            <person name="D'Hont A."/>
            <person name="Scarpelli C."/>
            <person name="Weissenbach J."/>
            <person name="Salanoubat M."/>
            <person name="Quetier F."/>
            <person name="Yu Y."/>
            <person name="Kim H.R."/>
            <person name="Rambo T."/>
            <person name="Currie J."/>
            <person name="Collura K."/>
            <person name="Luo M."/>
            <person name="Yang T."/>
            <person name="Ammiraju J.S.S."/>
            <person name="Engler F."/>
            <person name="Soderlund C."/>
            <person name="Wing R.A."/>
            <person name="Palmer L.E."/>
            <person name="de la Bastide M."/>
            <person name="Spiegel L."/>
            <person name="Nascimento L."/>
            <person name="Zutavern T."/>
            <person name="O'Shaughnessy A."/>
            <person name="Dike S."/>
            <person name="Dedhia N."/>
            <person name="Preston R."/>
            <person name="Balija V."/>
            <person name="McCombie W.R."/>
            <person name="Chow T."/>
            <person name="Chen H."/>
            <person name="Chung M."/>
            <person name="Chen C."/>
            <person name="Shaw J."/>
            <person name="Wu H."/>
            <person name="Hsiao K."/>
            <person name="Chao Y."/>
            <person name="Chu M."/>
            <person name="Cheng C."/>
            <person name="Hour A."/>
            <person name="Lee P."/>
            <person name="Lin S."/>
            <person name="Lin Y."/>
            <person name="Liou J."/>
            <person name="Liu S."/>
            <person name="Hsing Y."/>
            <person name="Raghuvanshi S."/>
            <person name="Mohanty A."/>
            <person name="Bharti A.K."/>
            <person name="Gaur A."/>
            <person name="Gupta V."/>
            <person name="Kumar D."/>
            <person name="Ravi V."/>
            <person name="Vij S."/>
            <person name="Kapur A."/>
            <person name="Khurana P."/>
            <person name="Khurana P."/>
            <person name="Khurana J.P."/>
            <person name="Tyagi A.K."/>
            <person name="Gaikwad K."/>
            <person name="Singh A."/>
            <person name="Dalal V."/>
            <person name="Srivastava S."/>
            <person name="Dixit A."/>
            <person name="Pal A.K."/>
            <person name="Ghazi I.A."/>
            <person name="Yadav M."/>
            <person name="Pandit A."/>
            <person name="Bhargava A."/>
            <person name="Sureshbabu K."/>
            <person name="Batra K."/>
            <person name="Sharma T.R."/>
            <person name="Mohapatra T."/>
            <person name="Singh N.K."/>
            <person name="Messing J."/>
            <person name="Nelson A.B."/>
            <person name="Fuks G."/>
            <person name="Kavchok S."/>
            <person name="Keizer G."/>
            <person name="Linton E."/>
            <person name="Llaca V."/>
            <person name="Song R."/>
            <person name="Tanyolac B."/>
            <person name="Young S."/>
            <person name="Ho-Il K."/>
            <person name="Hahn J.H."/>
            <person name="Sangsakoo G."/>
            <person name="Vanavichit A."/>
            <person name="de Mattos Luiz.A.T."/>
            <person name="Zimmer P.D."/>
            <person name="Malone G."/>
            <person name="Dellagostin O."/>
            <person name="de Oliveira A.C."/>
            <person name="Bevan M."/>
            <person name="Bancroft I."/>
            <person name="Minx P."/>
            <person name="Cordum H."/>
            <person name="Wilson R."/>
            <person name="Cheng Z."/>
            <person name="Jin W."/>
            <person name="Jiang J."/>
            <person name="Leong S.A."/>
            <person name="Iwama H."/>
            <person name="Gojobori T."/>
            <person name="Itoh T."/>
            <person name="Niimura Y."/>
            <person name="Fujii Y."/>
            <person name="Habara T."/>
            <person name="Sakai H."/>
            <person name="Sato Y."/>
            <person name="Wilson G."/>
            <person name="Kumar K."/>
            <person name="McCouch S."/>
            <person name="Juretic N."/>
            <person name="Hoen D."/>
            <person name="Wright S."/>
            <person name="Bruskiewich R."/>
            <person name="Bureau T."/>
            <person name="Miyao A."/>
            <person name="Hirochika H."/>
            <person name="Nishikawa T."/>
            <person name="Kadowaki K."/>
            <person name="Sugiura M."/>
            <person name="Burr B."/>
            <person name="Sasaki T."/>
        </authorList>
    </citation>
    <scope>NUCLEOTIDE SEQUENCE [LARGE SCALE GENOMIC DNA]</scope>
    <source>
        <strain evidence="25">cv. Nipponbare</strain>
    </source>
</reference>
<name>A0A0P0WAJ2_ORYSJ</name>
<organism evidence="24 25">
    <name type="scientific">Oryza sativa subsp. japonica</name>
    <name type="common">Rice</name>
    <dbReference type="NCBI Taxonomy" id="39947"/>
    <lineage>
        <taxon>Eukaryota</taxon>
        <taxon>Viridiplantae</taxon>
        <taxon>Streptophyta</taxon>
        <taxon>Embryophyta</taxon>
        <taxon>Tracheophyta</taxon>
        <taxon>Spermatophyta</taxon>
        <taxon>Magnoliopsida</taxon>
        <taxon>Liliopsida</taxon>
        <taxon>Poales</taxon>
        <taxon>Poaceae</taxon>
        <taxon>BOP clade</taxon>
        <taxon>Oryzoideae</taxon>
        <taxon>Oryzeae</taxon>
        <taxon>Oryzinae</taxon>
        <taxon>Oryza</taxon>
        <taxon>Oryza sativa</taxon>
    </lineage>
</organism>
<keyword evidence="7 17" id="KW-0547">Nucleotide-binding</keyword>
<dbReference type="eggNOG" id="ENOG502QUMK">
    <property type="taxonomic scope" value="Eukaryota"/>
</dbReference>
<dbReference type="Pfam" id="PF00954">
    <property type="entry name" value="S_locus_glycop"/>
    <property type="match status" value="1"/>
</dbReference>
<reference evidence="24 25" key="2">
    <citation type="journal article" date="2013" name="Plant Cell Physiol.">
        <title>Rice Annotation Project Database (RAP-DB): an integrative and interactive database for rice genomics.</title>
        <authorList>
            <person name="Sakai H."/>
            <person name="Lee S.S."/>
            <person name="Tanaka T."/>
            <person name="Numa H."/>
            <person name="Kim J."/>
            <person name="Kawahara Y."/>
            <person name="Wakimoto H."/>
            <person name="Yang C.C."/>
            <person name="Iwamoto M."/>
            <person name="Abe T."/>
            <person name="Yamada Y."/>
            <person name="Muto A."/>
            <person name="Inokuchi H."/>
            <person name="Ikemura T."/>
            <person name="Matsumoto T."/>
            <person name="Sasaki T."/>
            <person name="Itoh T."/>
        </authorList>
    </citation>
    <scope>NUCLEOTIDE SEQUENCE [LARGE SCALE GENOMIC DNA]</scope>
    <source>
        <strain evidence="25">cv. Nipponbare</strain>
    </source>
</reference>
<evidence type="ECO:0000256" key="6">
    <source>
        <dbReference type="ARBA" id="ARBA00022729"/>
    </source>
</evidence>
<feature type="domain" description="Protein kinase" evidence="21">
    <location>
        <begin position="517"/>
        <end position="794"/>
    </location>
</feature>
<evidence type="ECO:0000256" key="4">
    <source>
        <dbReference type="ARBA" id="ARBA00022679"/>
    </source>
</evidence>
<dbReference type="Pfam" id="PF01453">
    <property type="entry name" value="B_lectin"/>
    <property type="match status" value="1"/>
</dbReference>
<dbReference type="InterPro" id="IPR036426">
    <property type="entry name" value="Bulb-type_lectin_dom_sf"/>
</dbReference>
<dbReference type="GO" id="GO:0051707">
    <property type="term" value="P:response to other organism"/>
    <property type="evidence" value="ECO:0007669"/>
    <property type="project" value="UniProtKB-ARBA"/>
</dbReference>
<keyword evidence="2 17" id="KW-0723">Serine/threonine-protein kinase</keyword>
<evidence type="ECO:0000256" key="9">
    <source>
        <dbReference type="ARBA" id="ARBA00022840"/>
    </source>
</evidence>
<feature type="chain" id="PRO_5006056627" description="Receptor-like serine/threonine-protein kinase" evidence="20">
    <location>
        <begin position="35"/>
        <end position="830"/>
    </location>
</feature>
<dbReference type="InterPro" id="IPR011009">
    <property type="entry name" value="Kinase-like_dom_sf"/>
</dbReference>
<dbReference type="STRING" id="39947.A0A0P0WAJ2"/>
<dbReference type="InterPro" id="IPR017441">
    <property type="entry name" value="Protein_kinase_ATP_BS"/>
</dbReference>
<dbReference type="GO" id="GO:0005524">
    <property type="term" value="F:ATP binding"/>
    <property type="evidence" value="ECO:0007669"/>
    <property type="project" value="UniProtKB-UniRule"/>
</dbReference>
<evidence type="ECO:0000256" key="3">
    <source>
        <dbReference type="ARBA" id="ARBA00022536"/>
    </source>
</evidence>
<proteinExistence type="inferred from homology"/>
<evidence type="ECO:0000259" key="23">
    <source>
        <dbReference type="PROSITE" id="PS50948"/>
    </source>
</evidence>
<dbReference type="GO" id="GO:0106310">
    <property type="term" value="F:protein serine kinase activity"/>
    <property type="evidence" value="ECO:0007669"/>
    <property type="project" value="RHEA"/>
</dbReference>
<dbReference type="PIRSF" id="PIRSF000641">
    <property type="entry name" value="SRK"/>
    <property type="match status" value="1"/>
</dbReference>
<dbReference type="Pfam" id="PF00069">
    <property type="entry name" value="Pkinase"/>
    <property type="match status" value="1"/>
</dbReference>
<dbReference type="OMA" id="NMWLESS"/>
<dbReference type="SMART" id="SM00220">
    <property type="entry name" value="S_TKc"/>
    <property type="match status" value="1"/>
</dbReference>
<keyword evidence="4 17" id="KW-0808">Transferase</keyword>
<dbReference type="SUPFAM" id="SSF51110">
    <property type="entry name" value="alpha-D-mannose-specific plant lectins"/>
    <property type="match status" value="1"/>
</dbReference>
<dbReference type="PROSITE" id="PS50011">
    <property type="entry name" value="PROTEIN_KINASE_DOM"/>
    <property type="match status" value="1"/>
</dbReference>
<dbReference type="Gene3D" id="3.30.200.20">
    <property type="entry name" value="Phosphorylase Kinase, domain 1"/>
    <property type="match status" value="1"/>
</dbReference>
<feature type="domain" description="Apple" evidence="23">
    <location>
        <begin position="358"/>
        <end position="446"/>
    </location>
</feature>
<reference evidence="24 25" key="3">
    <citation type="journal article" date="2013" name="Rice">
        <title>Improvement of the Oryza sativa Nipponbare reference genome using next generation sequence and optical map data.</title>
        <authorList>
            <person name="Kawahara Y."/>
            <person name="de la Bastide M."/>
            <person name="Hamilton J.P."/>
            <person name="Kanamori H."/>
            <person name="McCombie W.R."/>
            <person name="Ouyang S."/>
            <person name="Schwartz D.C."/>
            <person name="Tanaka T."/>
            <person name="Wu J."/>
            <person name="Zhou S."/>
            <person name="Childs K.L."/>
            <person name="Davidson R.M."/>
            <person name="Lin H."/>
            <person name="Quesada-Ocampo L."/>
            <person name="Vaillancourt B."/>
            <person name="Sakai H."/>
            <person name="Lee S.S."/>
            <person name="Kim J."/>
            <person name="Numa H."/>
            <person name="Itoh T."/>
            <person name="Buell C.R."/>
            <person name="Matsumoto T."/>
        </authorList>
    </citation>
    <scope>NUCLEOTIDE SEQUENCE [LARGE SCALE GENOMIC DNA]</scope>
    <source>
        <strain evidence="25">cv. Nipponbare</strain>
    </source>
</reference>
<evidence type="ECO:0000256" key="17">
    <source>
        <dbReference type="PIRNR" id="PIRNR000641"/>
    </source>
</evidence>
<comment type="catalytic activity">
    <reaction evidence="15 17">
        <text>L-threonyl-[protein] + ATP = O-phospho-L-threonyl-[protein] + ADP + H(+)</text>
        <dbReference type="Rhea" id="RHEA:46608"/>
        <dbReference type="Rhea" id="RHEA-COMP:11060"/>
        <dbReference type="Rhea" id="RHEA-COMP:11605"/>
        <dbReference type="ChEBI" id="CHEBI:15378"/>
        <dbReference type="ChEBI" id="CHEBI:30013"/>
        <dbReference type="ChEBI" id="CHEBI:30616"/>
        <dbReference type="ChEBI" id="CHEBI:61977"/>
        <dbReference type="ChEBI" id="CHEBI:456216"/>
        <dbReference type="EC" id="2.7.11.1"/>
    </reaction>
</comment>
<dbReference type="SMR" id="A0A0P0WAJ2"/>
<keyword evidence="11 19" id="KW-0472">Membrane</keyword>
<evidence type="ECO:0000256" key="15">
    <source>
        <dbReference type="ARBA" id="ARBA00047899"/>
    </source>
</evidence>
<comment type="similarity">
    <text evidence="17">Belongs to the protein kinase superfamily. Ser/Thr protein kinase family.</text>
</comment>
<evidence type="ECO:0000313" key="25">
    <source>
        <dbReference type="Proteomes" id="UP000059680"/>
    </source>
</evidence>
<comment type="catalytic activity">
    <reaction evidence="16 17">
        <text>L-seryl-[protein] + ATP = O-phospho-L-seryl-[protein] + ADP + H(+)</text>
        <dbReference type="Rhea" id="RHEA:17989"/>
        <dbReference type="Rhea" id="RHEA-COMP:9863"/>
        <dbReference type="Rhea" id="RHEA-COMP:11604"/>
        <dbReference type="ChEBI" id="CHEBI:15378"/>
        <dbReference type="ChEBI" id="CHEBI:29999"/>
        <dbReference type="ChEBI" id="CHEBI:30616"/>
        <dbReference type="ChEBI" id="CHEBI:83421"/>
        <dbReference type="ChEBI" id="CHEBI:456216"/>
        <dbReference type="EC" id="2.7.11.1"/>
    </reaction>
</comment>
<accession>A0A0P0WAJ2</accession>
<keyword evidence="14" id="KW-0325">Glycoprotein</keyword>
<dbReference type="CDD" id="cd00028">
    <property type="entry name" value="B_lectin"/>
    <property type="match status" value="1"/>
</dbReference>
<dbReference type="FunFam" id="1.10.510.10:FF:000227">
    <property type="entry name" value="Serine/threonine-protein kinase"/>
    <property type="match status" value="1"/>
</dbReference>
<dbReference type="InterPro" id="IPR001480">
    <property type="entry name" value="Bulb-type_lectin_dom"/>
</dbReference>
<dbReference type="GO" id="GO:0004674">
    <property type="term" value="F:protein serine/threonine kinase activity"/>
    <property type="evidence" value="ECO:0007669"/>
    <property type="project" value="UniProtKB-KW"/>
</dbReference>
<keyword evidence="13" id="KW-0675">Receptor</keyword>
<dbReference type="GO" id="GO:0016020">
    <property type="term" value="C:membrane"/>
    <property type="evidence" value="ECO:0007669"/>
    <property type="project" value="UniProtKB-SubCell"/>
</dbReference>
<evidence type="ECO:0000313" key="24">
    <source>
        <dbReference type="EMBL" id="BAS89186.1"/>
    </source>
</evidence>
<dbReference type="SUPFAM" id="SSF56112">
    <property type="entry name" value="Protein kinase-like (PK-like)"/>
    <property type="match status" value="1"/>
</dbReference>
<dbReference type="SMART" id="SM00473">
    <property type="entry name" value="PAN_AP"/>
    <property type="match status" value="1"/>
</dbReference>
<dbReference type="GO" id="GO:0048544">
    <property type="term" value="P:recognition of pollen"/>
    <property type="evidence" value="ECO:0007669"/>
    <property type="project" value="InterPro"/>
</dbReference>
<dbReference type="PANTHER" id="PTHR47974:SF19">
    <property type="entry name" value="RECEPTOR-LIKE SERINE_THREONINE-PROTEIN KINASE"/>
    <property type="match status" value="1"/>
</dbReference>
<evidence type="ECO:0000256" key="14">
    <source>
        <dbReference type="ARBA" id="ARBA00023180"/>
    </source>
</evidence>
<feature type="signal peptide" evidence="20">
    <location>
        <begin position="1"/>
        <end position="34"/>
    </location>
</feature>
<dbReference type="Pfam" id="PF08276">
    <property type="entry name" value="PAN_2"/>
    <property type="match status" value="1"/>
</dbReference>
<dbReference type="PROSITE" id="PS50927">
    <property type="entry name" value="BULB_LECTIN"/>
    <property type="match status" value="1"/>
</dbReference>
<dbReference type="Proteomes" id="UP000059680">
    <property type="component" value="Chromosome 4"/>
</dbReference>
<evidence type="ECO:0000256" key="19">
    <source>
        <dbReference type="SAM" id="Phobius"/>
    </source>
</evidence>
<dbReference type="InterPro" id="IPR024171">
    <property type="entry name" value="SRK-like_kinase"/>
</dbReference>
<dbReference type="InParanoid" id="A0A0P0WAJ2"/>
<dbReference type="FunFam" id="3.30.200.20:FF:000178">
    <property type="entry name" value="serine/threonine-protein kinase PBS1-like"/>
    <property type="match status" value="1"/>
</dbReference>
<feature type="domain" description="Bulb-type lectin" evidence="22">
    <location>
        <begin position="36"/>
        <end position="164"/>
    </location>
</feature>
<evidence type="ECO:0000256" key="16">
    <source>
        <dbReference type="ARBA" id="ARBA00048679"/>
    </source>
</evidence>
<evidence type="ECO:0000256" key="18">
    <source>
        <dbReference type="PROSITE-ProRule" id="PRU10141"/>
    </source>
</evidence>
<dbReference type="CDD" id="cd01098">
    <property type="entry name" value="PAN_AP_plant"/>
    <property type="match status" value="1"/>
</dbReference>
<gene>
    <name evidence="24" type="ordered locus">Os04g0420033</name>
    <name evidence="24" type="ORF">OSNPB_040420033</name>
</gene>
<evidence type="ECO:0000256" key="1">
    <source>
        <dbReference type="ARBA" id="ARBA00004479"/>
    </source>
</evidence>
<keyword evidence="12" id="KW-1015">Disulfide bond</keyword>
<evidence type="ECO:0000256" key="7">
    <source>
        <dbReference type="ARBA" id="ARBA00022741"/>
    </source>
</evidence>
<keyword evidence="8 17" id="KW-0418">Kinase</keyword>
<evidence type="ECO:0000256" key="11">
    <source>
        <dbReference type="ARBA" id="ARBA00023136"/>
    </source>
</evidence>
<dbReference type="Gramene" id="Os04t0420033-00">
    <property type="protein sequence ID" value="Os04t0420033-00"/>
    <property type="gene ID" value="Os04g0420033"/>
</dbReference>
<dbReference type="InterPro" id="IPR000858">
    <property type="entry name" value="S_locus_glycoprot_dom"/>
</dbReference>
<dbReference type="EC" id="2.7.11.1" evidence="17"/>
<keyword evidence="5 19" id="KW-0812">Transmembrane</keyword>
<keyword evidence="6 20" id="KW-0732">Signal</keyword>
<evidence type="ECO:0000259" key="22">
    <source>
        <dbReference type="PROSITE" id="PS50927"/>
    </source>
</evidence>
<dbReference type="PROSITE" id="PS00107">
    <property type="entry name" value="PROTEIN_KINASE_ATP"/>
    <property type="match status" value="1"/>
</dbReference>
<feature type="transmembrane region" description="Helical" evidence="19">
    <location>
        <begin position="460"/>
        <end position="483"/>
    </location>
</feature>
<dbReference type="EMBL" id="AP014960">
    <property type="protein sequence ID" value="BAS89186.1"/>
    <property type="molecule type" value="Genomic_DNA"/>
</dbReference>
<dbReference type="FunFam" id="2.90.10.10:FF:000002">
    <property type="entry name" value="Serine/threonine-protein kinase"/>
    <property type="match status" value="1"/>
</dbReference>
<dbReference type="PANTHER" id="PTHR47974">
    <property type="entry name" value="OS07G0415500 PROTEIN"/>
    <property type="match status" value="1"/>
</dbReference>
<evidence type="ECO:0000256" key="2">
    <source>
        <dbReference type="ARBA" id="ARBA00022527"/>
    </source>
</evidence>
<dbReference type="PaxDb" id="39947-A0A0P0WAJ2"/>
<dbReference type="InterPro" id="IPR008271">
    <property type="entry name" value="Ser/Thr_kinase_AS"/>
</dbReference>
<keyword evidence="25" id="KW-1185">Reference proteome</keyword>
<comment type="subcellular location">
    <subcellularLocation>
        <location evidence="1">Membrane</location>
        <topology evidence="1">Single-pass type I membrane protein</topology>
    </subcellularLocation>
</comment>
<dbReference type="Gene3D" id="1.10.510.10">
    <property type="entry name" value="Transferase(Phosphotransferase) domain 1"/>
    <property type="match status" value="1"/>
</dbReference>
<evidence type="ECO:0000256" key="20">
    <source>
        <dbReference type="SAM" id="SignalP"/>
    </source>
</evidence>
<dbReference type="PROSITE" id="PS50948">
    <property type="entry name" value="PAN"/>
    <property type="match status" value="1"/>
</dbReference>
<evidence type="ECO:0000256" key="12">
    <source>
        <dbReference type="ARBA" id="ARBA00023157"/>
    </source>
</evidence>
<evidence type="ECO:0000256" key="10">
    <source>
        <dbReference type="ARBA" id="ARBA00022989"/>
    </source>
</evidence>
<dbReference type="Gene3D" id="2.90.10.10">
    <property type="entry name" value="Bulb-type lectin domain"/>
    <property type="match status" value="1"/>
</dbReference>
<sequence length="830" mass="92793">MKEELNSDRPQLLTMALLIFVVLLFALSIPASSATIDTISIGTALAKNDKLVSENRRYALGFFETQRKASQKTSKWYLGIWFNQVPKLNPAWVANRDKPIDDPTSVELTIFHDGNLAILNQSTKSIVWSTQANITANNTVATLLNSGNLILTNLSNSLEVFWQSFDYPTDTFFPGAKLGWDKVTGLNRQIISWKNSIDPATGSYCKELDPSGVDQYLLLPLNSSTPYWSTGAWNGDYFSSILEMKSHTIFNSSFVDNDQEKYFRYDLLDERTVSRQILDIGGQEKMFLWLQDSKDWTLIYAQPKAPCDVYAICGPFTVCIDNELPHCNCIKGFTVTSLEDWELEDRTDGCSRNTPIDCINNKTTTHSTDMFYSMPCVRLPPNAHNVESVKSSSECMQVCLTNCSCTAYSFINGGCSIWHNELLNIRKDQCSENSNTDGEALYLRLATKEFYSAGVDSRGMVIGLAIFASFALLCLLPLILLLVRRSKTKFSGDRLKDSQFCNGIISFEYIDLQRATTNFMERLGGGSFGSVFRGSLSDSTTIAVKRLDHACQIPQGDKQFRAEVSSIGTIQHINLVKLIGFCCEGGRRLLVYEHMSNRSLDLQLFQSNTTISWNTRYQIAIGIARGLSYLHESCQDCIIHCDIKPENILLDDLFIPKIADFGMAKLLGRDFSRVLTTVRGTAGYLAPEWISGVPITPKVDVYSYGMVLLEIISGRRNSYTSSPCVGDHDDYFPVLVVRKLLDGDICGLVDYRLHGDINIKEAETACKVACWCIQDNEFNRPTMDEVVHILEGLVEIDIPPMPRLLEAIVAGSSNPTCTSSSFFGSIRESL</sequence>
<keyword evidence="3" id="KW-0245">EGF-like domain</keyword>
<dbReference type="InterPro" id="IPR003609">
    <property type="entry name" value="Pan_app"/>
</dbReference>
<dbReference type="InterPro" id="IPR000719">
    <property type="entry name" value="Prot_kinase_dom"/>
</dbReference>
<evidence type="ECO:0000256" key="5">
    <source>
        <dbReference type="ARBA" id="ARBA00022692"/>
    </source>
</evidence>
<dbReference type="AlphaFoldDB" id="A0A0P0WAJ2"/>
<evidence type="ECO:0000259" key="21">
    <source>
        <dbReference type="PROSITE" id="PS50011"/>
    </source>
</evidence>
<keyword evidence="9 17" id="KW-0067">ATP-binding</keyword>
<dbReference type="PROSITE" id="PS00108">
    <property type="entry name" value="PROTEIN_KINASE_ST"/>
    <property type="match status" value="1"/>
</dbReference>